<evidence type="ECO:0000256" key="1">
    <source>
        <dbReference type="SAM" id="Phobius"/>
    </source>
</evidence>
<protein>
    <submittedName>
        <fullName evidence="2">Uncharacterized protein</fullName>
    </submittedName>
</protein>
<dbReference type="EMBL" id="JAYMYQ010000010">
    <property type="protein sequence ID" value="KAK7307988.1"/>
    <property type="molecule type" value="Genomic_DNA"/>
</dbReference>
<feature type="transmembrane region" description="Helical" evidence="1">
    <location>
        <begin position="12"/>
        <end position="30"/>
    </location>
</feature>
<proteinExistence type="predicted"/>
<dbReference type="AlphaFoldDB" id="A0AAN9K032"/>
<keyword evidence="1" id="KW-0812">Transmembrane</keyword>
<dbReference type="Proteomes" id="UP001367508">
    <property type="component" value="Unassembled WGS sequence"/>
</dbReference>
<evidence type="ECO:0000313" key="2">
    <source>
        <dbReference type="EMBL" id="KAK7307988.1"/>
    </source>
</evidence>
<name>A0AAN9K032_CANGL</name>
<keyword evidence="1" id="KW-0472">Membrane</keyword>
<gene>
    <name evidence="2" type="ORF">VNO77_41526</name>
</gene>
<feature type="transmembrane region" description="Helical" evidence="1">
    <location>
        <begin position="51"/>
        <end position="67"/>
    </location>
</feature>
<comment type="caution">
    <text evidence="2">The sequence shown here is derived from an EMBL/GenBank/DDBJ whole genome shotgun (WGS) entry which is preliminary data.</text>
</comment>
<organism evidence="2 3">
    <name type="scientific">Canavalia gladiata</name>
    <name type="common">Sword bean</name>
    <name type="synonym">Dolichos gladiatus</name>
    <dbReference type="NCBI Taxonomy" id="3824"/>
    <lineage>
        <taxon>Eukaryota</taxon>
        <taxon>Viridiplantae</taxon>
        <taxon>Streptophyta</taxon>
        <taxon>Embryophyta</taxon>
        <taxon>Tracheophyta</taxon>
        <taxon>Spermatophyta</taxon>
        <taxon>Magnoliopsida</taxon>
        <taxon>eudicotyledons</taxon>
        <taxon>Gunneridae</taxon>
        <taxon>Pentapetalae</taxon>
        <taxon>rosids</taxon>
        <taxon>fabids</taxon>
        <taxon>Fabales</taxon>
        <taxon>Fabaceae</taxon>
        <taxon>Papilionoideae</taxon>
        <taxon>50 kb inversion clade</taxon>
        <taxon>NPAAA clade</taxon>
        <taxon>indigoferoid/millettioid clade</taxon>
        <taxon>Phaseoleae</taxon>
        <taxon>Canavalia</taxon>
    </lineage>
</organism>
<sequence length="83" mass="9974">MFWLFVLFPPEKWFCLHFVSWKAVFFILTIKRIILAVKTDNFVLNSNLSKFTVYSMYAIVYEGFVLIKNNLLPNLLFVRFFPL</sequence>
<keyword evidence="1" id="KW-1133">Transmembrane helix</keyword>
<evidence type="ECO:0000313" key="3">
    <source>
        <dbReference type="Proteomes" id="UP001367508"/>
    </source>
</evidence>
<accession>A0AAN9K032</accession>
<keyword evidence="3" id="KW-1185">Reference proteome</keyword>
<reference evidence="2 3" key="1">
    <citation type="submission" date="2024-01" db="EMBL/GenBank/DDBJ databases">
        <title>The genomes of 5 underutilized Papilionoideae crops provide insights into root nodulation and disease resistanc.</title>
        <authorList>
            <person name="Jiang F."/>
        </authorList>
    </citation>
    <scope>NUCLEOTIDE SEQUENCE [LARGE SCALE GENOMIC DNA]</scope>
    <source>
        <strain evidence="2">LVBAO_FW01</strain>
        <tissue evidence="2">Leaves</tissue>
    </source>
</reference>